<sequence length="158" mass="17999">MKDQEMEKRYNLTSSRLQKRITDSTEMVGFTAFGEGYGNRSFGYQLKFPVIKSSVGISNLSSMKNTGTFICEKKGLYLVIVTVMVCSKDNSRFYIYKNNQQYMDYFIGRSDFVKEDCNSGTGTAVVELRVNDTLNVRNVDGDVTLYENWSSFSAVKLK</sequence>
<dbReference type="Proteomes" id="UP000683360">
    <property type="component" value="Unassembled WGS sequence"/>
</dbReference>
<evidence type="ECO:0000313" key="2">
    <source>
        <dbReference type="EMBL" id="CAG2212594.1"/>
    </source>
</evidence>
<dbReference type="AlphaFoldDB" id="A0A8S3RVI9"/>
<keyword evidence="3" id="KW-1185">Reference proteome</keyword>
<dbReference type="EMBL" id="CAJPWZ010001303">
    <property type="protein sequence ID" value="CAG2212594.1"/>
    <property type="molecule type" value="Genomic_DNA"/>
</dbReference>
<dbReference type="Pfam" id="PF00386">
    <property type="entry name" value="C1q"/>
    <property type="match status" value="1"/>
</dbReference>
<evidence type="ECO:0000259" key="1">
    <source>
        <dbReference type="Pfam" id="PF00386"/>
    </source>
</evidence>
<dbReference type="InterPro" id="IPR001073">
    <property type="entry name" value="C1q_dom"/>
</dbReference>
<accession>A0A8S3RVI9</accession>
<evidence type="ECO:0000313" key="3">
    <source>
        <dbReference type="Proteomes" id="UP000683360"/>
    </source>
</evidence>
<dbReference type="Gene3D" id="2.60.120.40">
    <property type="match status" value="1"/>
</dbReference>
<dbReference type="SUPFAM" id="SSF49842">
    <property type="entry name" value="TNF-like"/>
    <property type="match status" value="1"/>
</dbReference>
<proteinExistence type="predicted"/>
<dbReference type="OrthoDB" id="6123156at2759"/>
<dbReference type="InterPro" id="IPR008983">
    <property type="entry name" value="Tumour_necrosis_fac-like_dom"/>
</dbReference>
<protein>
    <recommendedName>
        <fullName evidence="1">C1q domain-containing protein</fullName>
    </recommendedName>
</protein>
<gene>
    <name evidence="2" type="ORF">MEDL_26542</name>
</gene>
<organism evidence="2 3">
    <name type="scientific">Mytilus edulis</name>
    <name type="common">Blue mussel</name>
    <dbReference type="NCBI Taxonomy" id="6550"/>
    <lineage>
        <taxon>Eukaryota</taxon>
        <taxon>Metazoa</taxon>
        <taxon>Spiralia</taxon>
        <taxon>Lophotrochozoa</taxon>
        <taxon>Mollusca</taxon>
        <taxon>Bivalvia</taxon>
        <taxon>Autobranchia</taxon>
        <taxon>Pteriomorphia</taxon>
        <taxon>Mytilida</taxon>
        <taxon>Mytiloidea</taxon>
        <taxon>Mytilidae</taxon>
        <taxon>Mytilinae</taxon>
        <taxon>Mytilus</taxon>
    </lineage>
</organism>
<name>A0A8S3RVI9_MYTED</name>
<comment type="caution">
    <text evidence="2">The sequence shown here is derived from an EMBL/GenBank/DDBJ whole genome shotgun (WGS) entry which is preliminary data.</text>
</comment>
<feature type="domain" description="C1q" evidence="1">
    <location>
        <begin position="64"/>
        <end position="147"/>
    </location>
</feature>
<reference evidence="2" key="1">
    <citation type="submission" date="2021-03" db="EMBL/GenBank/DDBJ databases">
        <authorList>
            <person name="Bekaert M."/>
        </authorList>
    </citation>
    <scope>NUCLEOTIDE SEQUENCE</scope>
</reference>